<protein>
    <submittedName>
        <fullName evidence="3">Uncharacterized protein</fullName>
    </submittedName>
</protein>
<dbReference type="Proteomes" id="UP000184497">
    <property type="component" value="Unassembled WGS sequence"/>
</dbReference>
<evidence type="ECO:0000313" key="3">
    <source>
        <dbReference type="EMBL" id="SHK31893.1"/>
    </source>
</evidence>
<dbReference type="STRING" id="564117.SAMN05216369_1512"/>
<proteinExistence type="predicted"/>
<organism evidence="3 4">
    <name type="scientific">Marinobacter antarcticus</name>
    <dbReference type="NCBI Taxonomy" id="564117"/>
    <lineage>
        <taxon>Bacteria</taxon>
        <taxon>Pseudomonadati</taxon>
        <taxon>Pseudomonadota</taxon>
        <taxon>Gammaproteobacteria</taxon>
        <taxon>Pseudomonadales</taxon>
        <taxon>Marinobacteraceae</taxon>
        <taxon>Marinobacter</taxon>
    </lineage>
</organism>
<feature type="signal peptide" evidence="2">
    <location>
        <begin position="1"/>
        <end position="27"/>
    </location>
</feature>
<evidence type="ECO:0000313" key="4">
    <source>
        <dbReference type="Proteomes" id="UP000184497"/>
    </source>
</evidence>
<gene>
    <name evidence="3" type="ORF">SAMN05216369_1512</name>
</gene>
<sequence>MTKRKTSTIAAGLLATTLLAASPMLMAGNHSEHDGDSYRGKHHDKTEMCENMREGKGPFNKEERQEKMAEKREAMAERLKLNDEQRGIWNEIHEERRQQHEKRMEKMMEEMEKRCDQSKE</sequence>
<feature type="chain" id="PRO_5012884085" evidence="2">
    <location>
        <begin position="28"/>
        <end position="120"/>
    </location>
</feature>
<keyword evidence="2" id="KW-0732">Signal</keyword>
<evidence type="ECO:0000256" key="1">
    <source>
        <dbReference type="SAM" id="MobiDB-lite"/>
    </source>
</evidence>
<keyword evidence="4" id="KW-1185">Reference proteome</keyword>
<dbReference type="OrthoDB" id="6372011at2"/>
<dbReference type="EMBL" id="FRAQ01000001">
    <property type="protein sequence ID" value="SHK31893.1"/>
    <property type="molecule type" value="Genomic_DNA"/>
</dbReference>
<feature type="region of interest" description="Disordered" evidence="1">
    <location>
        <begin position="97"/>
        <end position="120"/>
    </location>
</feature>
<reference evidence="4" key="1">
    <citation type="submission" date="2016-11" db="EMBL/GenBank/DDBJ databases">
        <authorList>
            <person name="Varghese N."/>
            <person name="Submissions S."/>
        </authorList>
    </citation>
    <scope>NUCLEOTIDE SEQUENCE [LARGE SCALE GENOMIC DNA]</scope>
    <source>
        <strain evidence="4">CGMCC 1.10835</strain>
    </source>
</reference>
<name>A0A1M6RHI3_9GAMM</name>
<dbReference type="AlphaFoldDB" id="A0A1M6RHI3"/>
<evidence type="ECO:0000256" key="2">
    <source>
        <dbReference type="SAM" id="SignalP"/>
    </source>
</evidence>
<dbReference type="RefSeq" id="WP_072796544.1">
    <property type="nucleotide sequence ID" value="NZ_FRAQ01000001.1"/>
</dbReference>
<accession>A0A1M6RHI3</accession>